<dbReference type="RefSeq" id="XP_031566727.1">
    <property type="nucleotide sequence ID" value="XM_031710867.1"/>
</dbReference>
<feature type="transmembrane region" description="Helical" evidence="1">
    <location>
        <begin position="633"/>
        <end position="653"/>
    </location>
</feature>
<feature type="transmembrane region" description="Helical" evidence="1">
    <location>
        <begin position="292"/>
        <end position="312"/>
    </location>
</feature>
<keyword evidence="1" id="KW-0812">Transmembrane</keyword>
<dbReference type="AlphaFoldDB" id="A0A6P8IIV1"/>
<dbReference type="KEGG" id="aten:116301752"/>
<dbReference type="InterPro" id="IPR009030">
    <property type="entry name" value="Growth_fac_rcpt_cys_sf"/>
</dbReference>
<dbReference type="PANTHER" id="PTHR11319:SF35">
    <property type="entry name" value="OUTER MEMBRANE PROTEIN PMPC-RELATED"/>
    <property type="match status" value="1"/>
</dbReference>
<keyword evidence="1" id="KW-1133">Transmembrane helix</keyword>
<dbReference type="Gene3D" id="2.10.50.10">
    <property type="entry name" value="Tumor Necrosis Factor Receptor, subunit A, domain 2"/>
    <property type="match status" value="1"/>
</dbReference>
<feature type="transmembrane region" description="Helical" evidence="1">
    <location>
        <begin position="324"/>
        <end position="346"/>
    </location>
</feature>
<keyword evidence="2" id="KW-1185">Reference proteome</keyword>
<protein>
    <submittedName>
        <fullName evidence="3">Uncharacterized protein LOC116301752 isoform X1</fullName>
    </submittedName>
</protein>
<reference evidence="3" key="1">
    <citation type="submission" date="2025-08" db="UniProtKB">
        <authorList>
            <consortium name="RefSeq"/>
        </authorList>
    </citation>
    <scope>IDENTIFICATION</scope>
    <source>
        <tissue evidence="3">Tentacle</tissue>
    </source>
</reference>
<keyword evidence="1" id="KW-0472">Membrane</keyword>
<proteinExistence type="predicted"/>
<feature type="transmembrane region" description="Helical" evidence="1">
    <location>
        <begin position="607"/>
        <end position="624"/>
    </location>
</feature>
<accession>A0A6P8IIV1</accession>
<dbReference type="Proteomes" id="UP000515163">
    <property type="component" value="Unplaced"/>
</dbReference>
<organism evidence="2 3">
    <name type="scientific">Actinia tenebrosa</name>
    <name type="common">Australian red waratah sea anemone</name>
    <dbReference type="NCBI Taxonomy" id="6105"/>
    <lineage>
        <taxon>Eukaryota</taxon>
        <taxon>Metazoa</taxon>
        <taxon>Cnidaria</taxon>
        <taxon>Anthozoa</taxon>
        <taxon>Hexacorallia</taxon>
        <taxon>Actiniaria</taxon>
        <taxon>Actiniidae</taxon>
        <taxon>Actinia</taxon>
    </lineage>
</organism>
<dbReference type="PANTHER" id="PTHR11319">
    <property type="entry name" value="G PROTEIN-COUPLED RECEPTOR-RELATED"/>
    <property type="match status" value="1"/>
</dbReference>
<dbReference type="OrthoDB" id="10062419at2759"/>
<evidence type="ECO:0000313" key="3">
    <source>
        <dbReference type="RefSeq" id="XP_031566727.1"/>
    </source>
</evidence>
<gene>
    <name evidence="3" type="primary">LOC116301752</name>
</gene>
<evidence type="ECO:0000256" key="1">
    <source>
        <dbReference type="SAM" id="Phobius"/>
    </source>
</evidence>
<name>A0A6P8IIV1_ACTTE</name>
<feature type="transmembrane region" description="Helical" evidence="1">
    <location>
        <begin position="393"/>
        <end position="413"/>
    </location>
</feature>
<feature type="transmembrane region" description="Helical" evidence="1">
    <location>
        <begin position="673"/>
        <end position="697"/>
    </location>
</feature>
<sequence>MKKTSTTLYMFSNQITYIEDDFVNDLGSETNLVITCANLGFLPCTHQNTTANIACAPNGLNTIKGLNDLVTNALARSGFTCIMHHVNDNECMVCKSGSYGNGSIDMPGCTKCPPGGFYQDDMGKISCKKCNIGTYVHPSNAPGTNPLSCQACPQGTNSSQHAGYRACKCIDKFYRLDRFGMCQTCPNKALICKNDYATLSEGYYWKWKNVSHQEEYSSFTRNLEIESSEVLQRNWKFNGTLPRPHKCPRKSCLGGMESSCYKGYEGPLCAVCKTQYYDRMNRCIRCPSSLQAGLQVAGVLIMFVFILFALLWGERKKINGGRTWTDIIMSCFKIIIGFYQVMAGLYSSFSKVEWPPTVIWMEKTLHFIQLNILQFAPLSCVTPKLSFNALEQFVLVSTANVVIVSFILLYLAVRIFQLRRKMGREVDERVTHTKISCIRNICVLLFATYPRTCTSIVQVLSVNCVPLCFDENEEYCESYLRSDFSIKCDAPPYLVYSKVAFVFLAYPIGLPVVILFLVWKYVPRKTASPEEEETELQDIPEENRNYPSGDAILYNPNKTETPFKAGLSLFYENYKPSCWYWEAVEMIRKLVLISGLTLFGKQSRTQIGLGAIISALFAILYVYLRPIANEFENFLQTVALMAIFLNLGIGVMLKISDDEMSPSVNKRNDKVGVSVLLILINTAVVAIVIVACLKILVLRMLRWCRSADHSCHGDECCKVCGMFCMSLLLPSRLDRGDSHHAEMRSRLLEEFVET</sequence>
<dbReference type="InParanoid" id="A0A6P8IIV1"/>
<dbReference type="GeneID" id="116301752"/>
<dbReference type="SUPFAM" id="SSF57184">
    <property type="entry name" value="Growth factor receptor domain"/>
    <property type="match status" value="1"/>
</dbReference>
<evidence type="ECO:0000313" key="2">
    <source>
        <dbReference type="Proteomes" id="UP000515163"/>
    </source>
</evidence>
<feature type="transmembrane region" description="Helical" evidence="1">
    <location>
        <begin position="499"/>
        <end position="519"/>
    </location>
</feature>